<dbReference type="EMBL" id="JACCCW010000001">
    <property type="protein sequence ID" value="NYF78964.1"/>
    <property type="molecule type" value="Genomic_DNA"/>
</dbReference>
<organism evidence="1 2">
    <name type="scientific">Granulicella arctica</name>
    <dbReference type="NCBI Taxonomy" id="940613"/>
    <lineage>
        <taxon>Bacteria</taxon>
        <taxon>Pseudomonadati</taxon>
        <taxon>Acidobacteriota</taxon>
        <taxon>Terriglobia</taxon>
        <taxon>Terriglobales</taxon>
        <taxon>Acidobacteriaceae</taxon>
        <taxon>Granulicella</taxon>
    </lineage>
</organism>
<keyword evidence="2" id="KW-1185">Reference proteome</keyword>
<dbReference type="AlphaFoldDB" id="A0A7Y9PFJ4"/>
<dbReference type="RefSeq" id="WP_348640805.1">
    <property type="nucleotide sequence ID" value="NZ_JACCCW010000001.1"/>
</dbReference>
<evidence type="ECO:0000313" key="1">
    <source>
        <dbReference type="EMBL" id="NYF78964.1"/>
    </source>
</evidence>
<sequence>MAIRIADLSHYPPMAQAVATKHLALLQQLPPIFAALLLNEIVTYDWKFPAEQADIDRQLHFLSTMSETQLHTTMAGFADLPLSDAMQQDHWAAAPEPFVEKLTAYLWSVHQMDRFHEIAEVYQQTLLKAEPEPAPEIPRLCIVVVGKGATPGTIKLFQKLRPHGTYFTQVKPAGALDTLFAAVEARAQSHPASYKHWYVDGGAPYPRTNSAEHPENLITISYASLAPLRSALLDKVNTVRTSGDVVGPESLRSLLASLQPGQLKAAETSHDPTLQHFELNLLTEGSGTQIFSTTFVQWAGRELLRRARPLTLVLRYAPRQMDRPMNEMLRADAPKAQDDPNGSLVDADMGAYYTWINLMRLNGAEKASFIVWFEDQQEALAIAPAMPQGSESTTPCDMSQILHWTA</sequence>
<evidence type="ECO:0000313" key="2">
    <source>
        <dbReference type="Proteomes" id="UP000589520"/>
    </source>
</evidence>
<protein>
    <submittedName>
        <fullName evidence="1">Uncharacterized protein</fullName>
    </submittedName>
</protein>
<name>A0A7Y9PFJ4_9BACT</name>
<reference evidence="1 2" key="1">
    <citation type="submission" date="2020-07" db="EMBL/GenBank/DDBJ databases">
        <title>Genomic Encyclopedia of Type Strains, Phase IV (KMG-V): Genome sequencing to study the core and pangenomes of soil and plant-associated prokaryotes.</title>
        <authorList>
            <person name="Whitman W."/>
        </authorList>
    </citation>
    <scope>NUCLEOTIDE SEQUENCE [LARGE SCALE GENOMIC DNA]</scope>
    <source>
        <strain evidence="1 2">X4EP2</strain>
    </source>
</reference>
<gene>
    <name evidence="1" type="ORF">HDF17_001251</name>
</gene>
<proteinExistence type="predicted"/>
<dbReference type="Proteomes" id="UP000589520">
    <property type="component" value="Unassembled WGS sequence"/>
</dbReference>
<accession>A0A7Y9PFJ4</accession>
<comment type="caution">
    <text evidence="1">The sequence shown here is derived from an EMBL/GenBank/DDBJ whole genome shotgun (WGS) entry which is preliminary data.</text>
</comment>